<protein>
    <submittedName>
        <fullName evidence="1">Uncharacterized protein</fullName>
    </submittedName>
</protein>
<dbReference type="KEGG" id="dmm:dnm_062380"/>
<evidence type="ECO:0000313" key="2">
    <source>
        <dbReference type="Proteomes" id="UP000663722"/>
    </source>
</evidence>
<reference evidence="1" key="1">
    <citation type="journal article" date="2021" name="Microb. Physiol.">
        <title>Proteogenomic Insights into the Physiology of Marine, Sulfate-Reducing, Filamentous Desulfonema limicola and Desulfonema magnum.</title>
        <authorList>
            <person name="Schnaars V."/>
            <person name="Wohlbrand L."/>
            <person name="Scheve S."/>
            <person name="Hinrichs C."/>
            <person name="Reinhardt R."/>
            <person name="Rabus R."/>
        </authorList>
    </citation>
    <scope>NUCLEOTIDE SEQUENCE</scope>
    <source>
        <strain evidence="1">4be13</strain>
    </source>
</reference>
<dbReference type="AlphaFoldDB" id="A0A975GQS8"/>
<name>A0A975GQS8_9BACT</name>
<evidence type="ECO:0000313" key="1">
    <source>
        <dbReference type="EMBL" id="QTA90177.1"/>
    </source>
</evidence>
<gene>
    <name evidence="1" type="ORF">dnm_062380</name>
</gene>
<dbReference type="EMBL" id="CP061800">
    <property type="protein sequence ID" value="QTA90177.1"/>
    <property type="molecule type" value="Genomic_DNA"/>
</dbReference>
<organism evidence="1 2">
    <name type="scientific">Desulfonema magnum</name>
    <dbReference type="NCBI Taxonomy" id="45655"/>
    <lineage>
        <taxon>Bacteria</taxon>
        <taxon>Pseudomonadati</taxon>
        <taxon>Thermodesulfobacteriota</taxon>
        <taxon>Desulfobacteria</taxon>
        <taxon>Desulfobacterales</taxon>
        <taxon>Desulfococcaceae</taxon>
        <taxon>Desulfonema</taxon>
    </lineage>
</organism>
<accession>A0A975GQS8</accession>
<dbReference type="Proteomes" id="UP000663722">
    <property type="component" value="Chromosome"/>
</dbReference>
<keyword evidence="2" id="KW-1185">Reference proteome</keyword>
<proteinExistence type="predicted"/>
<sequence length="53" mass="6145">MTKKLLIITDLGEAGQAPWRRHICSIRRCRISLKWIPAFAGMTKKLDYRVSKS</sequence>